<evidence type="ECO:0000313" key="4">
    <source>
        <dbReference type="Proteomes" id="UP001630127"/>
    </source>
</evidence>
<feature type="region of interest" description="Disordered" evidence="1">
    <location>
        <begin position="1"/>
        <end position="22"/>
    </location>
</feature>
<keyword evidence="4" id="KW-1185">Reference proteome</keyword>
<keyword evidence="2" id="KW-0472">Membrane</keyword>
<name>A0ABD2ZJ99_9GENT</name>
<evidence type="ECO:0000313" key="3">
    <source>
        <dbReference type="EMBL" id="KAL3519530.1"/>
    </source>
</evidence>
<keyword evidence="2" id="KW-0812">Transmembrane</keyword>
<dbReference type="Proteomes" id="UP001630127">
    <property type="component" value="Unassembled WGS sequence"/>
</dbReference>
<sequence>MLESPKLEHMGSESLSSISEGSEFGEKGAQKISVCHQINGMDYTGEKAPDSFIVDIELLASQLTTDKDINGNSTITLQRGLPRKGSQQRRVVEKKSNTIASNERDNKGFMAISPRGSLLHGGSPPEKPMVVVMGTTEHSLNTQVHNPITIITGSLAGQAGGKSSTVSRRFSFRRSSYPNWIIDPRRILLFFATLSSMGTILLIFFTLSMNKFSGDDNVLN</sequence>
<feature type="region of interest" description="Disordered" evidence="1">
    <location>
        <begin position="74"/>
        <end position="96"/>
    </location>
</feature>
<gene>
    <name evidence="3" type="ORF">ACH5RR_017679</name>
</gene>
<dbReference type="PANTHER" id="PTHR34064">
    <property type="entry name" value="OS04G0672300 PROTEIN"/>
    <property type="match status" value="1"/>
</dbReference>
<dbReference type="EMBL" id="JBJUIK010000008">
    <property type="protein sequence ID" value="KAL3519530.1"/>
    <property type="molecule type" value="Genomic_DNA"/>
</dbReference>
<dbReference type="PANTHER" id="PTHR34064:SF4">
    <property type="entry name" value="PROTEIN, PUTATIVE-RELATED"/>
    <property type="match status" value="1"/>
</dbReference>
<reference evidence="3 4" key="1">
    <citation type="submission" date="2024-11" db="EMBL/GenBank/DDBJ databases">
        <title>A near-complete genome assembly of Cinchona calisaya.</title>
        <authorList>
            <person name="Lian D.C."/>
            <person name="Zhao X.W."/>
            <person name="Wei L."/>
        </authorList>
    </citation>
    <scope>NUCLEOTIDE SEQUENCE [LARGE SCALE GENOMIC DNA]</scope>
    <source>
        <tissue evidence="3">Nenye</tissue>
    </source>
</reference>
<protein>
    <submittedName>
        <fullName evidence="3">Uncharacterized protein</fullName>
    </submittedName>
</protein>
<accession>A0ABD2ZJ99</accession>
<keyword evidence="2" id="KW-1133">Transmembrane helix</keyword>
<organism evidence="3 4">
    <name type="scientific">Cinchona calisaya</name>
    <dbReference type="NCBI Taxonomy" id="153742"/>
    <lineage>
        <taxon>Eukaryota</taxon>
        <taxon>Viridiplantae</taxon>
        <taxon>Streptophyta</taxon>
        <taxon>Embryophyta</taxon>
        <taxon>Tracheophyta</taxon>
        <taxon>Spermatophyta</taxon>
        <taxon>Magnoliopsida</taxon>
        <taxon>eudicotyledons</taxon>
        <taxon>Gunneridae</taxon>
        <taxon>Pentapetalae</taxon>
        <taxon>asterids</taxon>
        <taxon>lamiids</taxon>
        <taxon>Gentianales</taxon>
        <taxon>Rubiaceae</taxon>
        <taxon>Cinchonoideae</taxon>
        <taxon>Cinchoneae</taxon>
        <taxon>Cinchona</taxon>
    </lineage>
</organism>
<feature type="transmembrane region" description="Helical" evidence="2">
    <location>
        <begin position="187"/>
        <end position="207"/>
    </location>
</feature>
<feature type="compositionally biased region" description="Low complexity" evidence="1">
    <location>
        <begin position="12"/>
        <end position="22"/>
    </location>
</feature>
<evidence type="ECO:0000256" key="2">
    <source>
        <dbReference type="SAM" id="Phobius"/>
    </source>
</evidence>
<dbReference type="AlphaFoldDB" id="A0ABD2ZJ99"/>
<proteinExistence type="predicted"/>
<comment type="caution">
    <text evidence="3">The sequence shown here is derived from an EMBL/GenBank/DDBJ whole genome shotgun (WGS) entry which is preliminary data.</text>
</comment>
<feature type="compositionally biased region" description="Basic and acidic residues" evidence="1">
    <location>
        <begin position="1"/>
        <end position="11"/>
    </location>
</feature>
<evidence type="ECO:0000256" key="1">
    <source>
        <dbReference type="SAM" id="MobiDB-lite"/>
    </source>
</evidence>